<organism evidence="2">
    <name type="scientific">Octopus bimaculoides</name>
    <name type="common">California two-spotted octopus</name>
    <dbReference type="NCBI Taxonomy" id="37653"/>
    <lineage>
        <taxon>Eukaryota</taxon>
        <taxon>Metazoa</taxon>
        <taxon>Spiralia</taxon>
        <taxon>Lophotrochozoa</taxon>
        <taxon>Mollusca</taxon>
        <taxon>Cephalopoda</taxon>
        <taxon>Coleoidea</taxon>
        <taxon>Octopodiformes</taxon>
        <taxon>Octopoda</taxon>
        <taxon>Incirrata</taxon>
        <taxon>Octopodidae</taxon>
        <taxon>Octopus</taxon>
    </lineage>
</organism>
<dbReference type="InterPro" id="IPR016064">
    <property type="entry name" value="NAD/diacylglycerol_kinase_sf"/>
</dbReference>
<evidence type="ECO:0000313" key="2">
    <source>
        <dbReference type="EMBL" id="KOF63037.1"/>
    </source>
</evidence>
<gene>
    <name evidence="2" type="ORF">OCBIM_22020603mg</name>
</gene>
<dbReference type="SUPFAM" id="SSF111331">
    <property type="entry name" value="NAD kinase/diacylglycerol kinase-like"/>
    <property type="match status" value="1"/>
</dbReference>
<evidence type="ECO:0000259" key="1">
    <source>
        <dbReference type="PROSITE" id="PS50146"/>
    </source>
</evidence>
<dbReference type="GO" id="GO:0016020">
    <property type="term" value="C:membrane"/>
    <property type="evidence" value="ECO:0007669"/>
    <property type="project" value="GOC"/>
</dbReference>
<reference evidence="2" key="1">
    <citation type="submission" date="2015-07" db="EMBL/GenBank/DDBJ databases">
        <title>MeaNS - Measles Nucleotide Surveillance Program.</title>
        <authorList>
            <person name="Tran T."/>
            <person name="Druce J."/>
        </authorList>
    </citation>
    <scope>NUCLEOTIDE SEQUENCE</scope>
    <source>
        <strain evidence="2">UCB-OBI-ISO-001</strain>
        <tissue evidence="2">Gonad</tissue>
    </source>
</reference>
<accession>A0A0L8FHC5</accession>
<dbReference type="PANTHER" id="PTHR12358">
    <property type="entry name" value="SPHINGOSINE KINASE"/>
    <property type="match status" value="1"/>
</dbReference>
<dbReference type="AlphaFoldDB" id="A0A0L8FHC5"/>
<dbReference type="EMBL" id="KQ431753">
    <property type="protein sequence ID" value="KOF63037.1"/>
    <property type="molecule type" value="Genomic_DNA"/>
</dbReference>
<dbReference type="InterPro" id="IPR050187">
    <property type="entry name" value="Lipid_Phosphate_FormReg"/>
</dbReference>
<dbReference type="Gene3D" id="3.40.50.10330">
    <property type="entry name" value="Probable inorganic polyphosphate/atp-NAD kinase, domain 1"/>
    <property type="match status" value="1"/>
</dbReference>
<dbReference type="PANTHER" id="PTHR12358:SF111">
    <property type="entry name" value="CERAMIDE KINASE, ISOFORM A"/>
    <property type="match status" value="1"/>
</dbReference>
<name>A0A0L8FHC5_OCTBM</name>
<dbReference type="InterPro" id="IPR001206">
    <property type="entry name" value="Diacylglycerol_kinase_cat_dom"/>
</dbReference>
<dbReference type="GO" id="GO:0001729">
    <property type="term" value="F:ceramide kinase activity"/>
    <property type="evidence" value="ECO:0007669"/>
    <property type="project" value="TreeGrafter"/>
</dbReference>
<dbReference type="OrthoDB" id="530923at2759"/>
<dbReference type="PROSITE" id="PS50146">
    <property type="entry name" value="DAGK"/>
    <property type="match status" value="1"/>
</dbReference>
<feature type="domain" description="DAGKc" evidence="1">
    <location>
        <begin position="68"/>
        <end position="129"/>
    </location>
</feature>
<dbReference type="GO" id="GO:0006672">
    <property type="term" value="P:ceramide metabolic process"/>
    <property type="evidence" value="ECO:0007669"/>
    <property type="project" value="TreeGrafter"/>
</dbReference>
<dbReference type="Pfam" id="PF00781">
    <property type="entry name" value="DAGK_cat"/>
    <property type="match status" value="1"/>
</dbReference>
<feature type="non-terminal residue" evidence="2">
    <location>
        <position position="1"/>
    </location>
</feature>
<proteinExistence type="predicted"/>
<protein>
    <recommendedName>
        <fullName evidence="1">DAGKc domain-containing protein</fullName>
    </recommendedName>
</protein>
<dbReference type="InterPro" id="IPR017438">
    <property type="entry name" value="ATP-NAD_kinase_N"/>
</dbReference>
<sequence length="129" mass="14242">PVPSCHILSASPVEPSKKNESKWTLKIDYIKSTGEKSLKKCTTLLHGSKENCQAGASDINTLVQSLPNRKKSLLVIVNPVSGRKKGLKTCQKILPLFELANIKTEMIVTKEKGYATELLKHRDLDDIDG</sequence>